<evidence type="ECO:0000313" key="1">
    <source>
        <dbReference type="EMBL" id="AVO27389.1"/>
    </source>
</evidence>
<reference evidence="2 4" key="2">
    <citation type="submission" date="2020-04" db="EMBL/GenBank/DDBJ databases">
        <authorList>
            <person name="Hitch T.C.A."/>
            <person name="Wylensek D."/>
            <person name="Clavel T."/>
        </authorList>
    </citation>
    <scope>NUCLEOTIDE SEQUENCE [LARGE SCALE GENOMIC DNA]</scope>
    <source>
        <strain evidence="2 4">WCA-386-APC-2A</strain>
    </source>
</reference>
<dbReference type="GeneID" id="97491919"/>
<dbReference type="AlphaFoldDB" id="A0A1M6REA8"/>
<dbReference type="EMBL" id="CP027569">
    <property type="protein sequence ID" value="AVO27389.1"/>
    <property type="molecule type" value="Genomic_DNA"/>
</dbReference>
<organism evidence="2 4">
    <name type="scientific">Megasphaera elsdenii</name>
    <dbReference type="NCBI Taxonomy" id="907"/>
    <lineage>
        <taxon>Bacteria</taxon>
        <taxon>Bacillati</taxon>
        <taxon>Bacillota</taxon>
        <taxon>Negativicutes</taxon>
        <taxon>Veillonellales</taxon>
        <taxon>Veillonellaceae</taxon>
        <taxon>Megasphaera</taxon>
    </lineage>
</organism>
<accession>A0A1M6REA8</accession>
<dbReference type="RefSeq" id="WP_014015907.1">
    <property type="nucleotide sequence ID" value="NZ_AP031433.1"/>
</dbReference>
<dbReference type="EMBL" id="JABBJH010000011">
    <property type="protein sequence ID" value="NMK39430.1"/>
    <property type="molecule type" value="Genomic_DNA"/>
</dbReference>
<dbReference type="Proteomes" id="UP000238358">
    <property type="component" value="Chromosome"/>
</dbReference>
<evidence type="ECO:0000313" key="3">
    <source>
        <dbReference type="Proteomes" id="UP000238358"/>
    </source>
</evidence>
<evidence type="ECO:0000313" key="2">
    <source>
        <dbReference type="EMBL" id="NMK39430.1"/>
    </source>
</evidence>
<gene>
    <name evidence="1" type="ORF">C6Y28_07145</name>
    <name evidence="2" type="ORF">HG933_08620</name>
</gene>
<evidence type="ECO:0000313" key="4">
    <source>
        <dbReference type="Proteomes" id="UP000536773"/>
    </source>
</evidence>
<name>A0A1M6REA8_MEGEL</name>
<dbReference type="OrthoDB" id="3034637at2"/>
<reference evidence="1 3" key="1">
    <citation type="journal article" date="2018" name="Genome Announc.">
        <title>Complete genomes of two Megasphaera elsdenii strains, NCIMB 702410 and ATCC 25940.</title>
        <authorList>
            <person name="Hatmaker E.A."/>
            <person name="O'Dell K."/>
            <person name="Riley L.A."/>
            <person name="Klingeman D.M."/>
            <person name="Guss A.M."/>
        </authorList>
    </citation>
    <scope>NUCLEOTIDE SEQUENCE [LARGE SCALE GENOMIC DNA]</scope>
    <source>
        <strain evidence="1 3">NCIMB702410</strain>
    </source>
</reference>
<protein>
    <submittedName>
        <fullName evidence="2">ATP synthase F0 subunit B</fullName>
    </submittedName>
    <submittedName>
        <fullName evidence="1">ATPase</fullName>
    </submittedName>
</protein>
<proteinExistence type="predicted"/>
<sequence length="158" mass="17886">MNSDKLLEDLESLVMNASKMPFSNKKMVEEEEILQIIDDLKESMPAELEQAKKVLAEKDKIISDAQHHAESMVAQAKDYIAKLTEESELVRQAQEHANQIIQNANDSSEQLKNSSITYAGDVLKYVESTLEKTLSSIQQNRESLLKNNGHQDDKPDQQ</sequence>
<dbReference type="Proteomes" id="UP000536773">
    <property type="component" value="Unassembled WGS sequence"/>
</dbReference>